<evidence type="ECO:0000256" key="3">
    <source>
        <dbReference type="ARBA" id="ARBA00022516"/>
    </source>
</evidence>
<keyword evidence="4" id="KW-0597">Phosphoprotein</keyword>
<dbReference type="Gene3D" id="3.40.50.720">
    <property type="entry name" value="NAD(P)-binding Rossmann-like Domain"/>
    <property type="match status" value="1"/>
</dbReference>
<comment type="subunit">
    <text evidence="12">Interacts with PEX5, probably required to target it into peroxisomes.</text>
</comment>
<protein>
    <recommendedName>
        <fullName evidence="14">Peroxisomal trans-2-enoyl-CoA reductase</fullName>
        <ecNumber evidence="13">1.3.1.38</ecNumber>
    </recommendedName>
</protein>
<evidence type="ECO:0000256" key="8">
    <source>
        <dbReference type="ARBA" id="ARBA00023098"/>
    </source>
</evidence>
<evidence type="ECO:0000256" key="7">
    <source>
        <dbReference type="ARBA" id="ARBA00023002"/>
    </source>
</evidence>
<dbReference type="PRINTS" id="PR00081">
    <property type="entry name" value="GDHRDH"/>
</dbReference>
<dbReference type="Pfam" id="PF13561">
    <property type="entry name" value="adh_short_C2"/>
    <property type="match status" value="1"/>
</dbReference>
<keyword evidence="9" id="KW-0576">Peroxisome</keyword>
<proteinExistence type="predicted"/>
<dbReference type="Proteomes" id="UP001067235">
    <property type="component" value="Unassembled WGS sequence"/>
</dbReference>
<dbReference type="SUPFAM" id="SSF51735">
    <property type="entry name" value="NAD(P)-binding Rossmann-fold domains"/>
    <property type="match status" value="1"/>
</dbReference>
<evidence type="ECO:0000256" key="19">
    <source>
        <dbReference type="ARBA" id="ARBA00049386"/>
    </source>
</evidence>
<evidence type="ECO:0000313" key="22">
    <source>
        <dbReference type="Proteomes" id="UP001067235"/>
    </source>
</evidence>
<sequence>MNGRLRLPTVPNYSFPGCEGSQSLVVGGAGGGVGTAVVKLLLQSGSQVVVVDRDEGRLNELARAYGAGGDLRPVVADVATEHGLETLRETVRTSRLVTRHLVNVIGGVTPAEIGGFLDFSKQGWSKALETNADYALWTCQIVARELIAAGVGGGSMVNLTVADATRAMPWFSGYAAARSALESMTRTMAIELAGNGIRCNSVGWGLIDSPRMHPGDGDSSELEKLIPMGRRGAVSEIATCVAFLLSDLASYVTGQNLAADGGLSGIGPHYVGQGHRPVFLESEEALRAVRKAGDG</sequence>
<reference evidence="21" key="1">
    <citation type="submission" date="2022-12" db="EMBL/GenBank/DDBJ databases">
        <authorList>
            <person name="Krivoruchko A.V."/>
            <person name="Elkin A."/>
        </authorList>
    </citation>
    <scope>NUCLEOTIDE SEQUENCE</scope>
    <source>
        <strain evidence="21">IEGM 1388</strain>
    </source>
</reference>
<evidence type="ECO:0000256" key="6">
    <source>
        <dbReference type="ARBA" id="ARBA00022857"/>
    </source>
</evidence>
<dbReference type="CDD" id="cd05233">
    <property type="entry name" value="SDR_c"/>
    <property type="match status" value="1"/>
</dbReference>
<dbReference type="EMBL" id="JAPWIE010000001">
    <property type="protein sequence ID" value="MCZ4548610.1"/>
    <property type="molecule type" value="Genomic_DNA"/>
</dbReference>
<dbReference type="PANTHER" id="PTHR24317">
    <property type="entry name" value="PEROXISOMAL TRANS-2-ENOYL-COA REDUCTASE"/>
    <property type="match status" value="1"/>
</dbReference>
<evidence type="ECO:0000256" key="13">
    <source>
        <dbReference type="ARBA" id="ARBA00038849"/>
    </source>
</evidence>
<evidence type="ECO:0000256" key="15">
    <source>
        <dbReference type="ARBA" id="ARBA00047570"/>
    </source>
</evidence>
<comment type="catalytic activity">
    <reaction evidence="18">
        <text>a (2E)-enoyl-CoA + NADPH + H(+) = a 2,3-saturated acyl-CoA + NADP(+)</text>
        <dbReference type="Rhea" id="RHEA:33763"/>
        <dbReference type="ChEBI" id="CHEBI:15378"/>
        <dbReference type="ChEBI" id="CHEBI:57783"/>
        <dbReference type="ChEBI" id="CHEBI:58349"/>
        <dbReference type="ChEBI" id="CHEBI:58856"/>
        <dbReference type="ChEBI" id="CHEBI:65111"/>
        <dbReference type="EC" id="1.3.1.38"/>
    </reaction>
    <physiologicalReaction direction="left-to-right" evidence="18">
        <dbReference type="Rhea" id="RHEA:33764"/>
    </physiologicalReaction>
</comment>
<evidence type="ECO:0000256" key="12">
    <source>
        <dbReference type="ARBA" id="ARBA00038622"/>
    </source>
</evidence>
<evidence type="ECO:0000256" key="11">
    <source>
        <dbReference type="ARBA" id="ARBA00037124"/>
    </source>
</evidence>
<comment type="catalytic activity">
    <reaction evidence="19">
        <text>(2E)-decenoyl-CoA + NADPH + H(+) = decanoyl-CoA + NADP(+)</text>
        <dbReference type="Rhea" id="RHEA:44960"/>
        <dbReference type="ChEBI" id="CHEBI:15378"/>
        <dbReference type="ChEBI" id="CHEBI:57783"/>
        <dbReference type="ChEBI" id="CHEBI:58349"/>
        <dbReference type="ChEBI" id="CHEBI:61406"/>
        <dbReference type="ChEBI" id="CHEBI:61430"/>
    </reaction>
    <physiologicalReaction direction="left-to-right" evidence="19">
        <dbReference type="Rhea" id="RHEA:44961"/>
    </physiologicalReaction>
</comment>
<keyword evidence="6" id="KW-0521">NADP</keyword>
<keyword evidence="3" id="KW-0444">Lipid biosynthesis</keyword>
<evidence type="ECO:0000256" key="16">
    <source>
        <dbReference type="ARBA" id="ARBA00048686"/>
    </source>
</evidence>
<gene>
    <name evidence="21" type="ORF">O4213_01355</name>
</gene>
<accession>A0ABT4MNN9</accession>
<comment type="catalytic activity">
    <reaction evidence="20">
        <text>(2E)-octenoyl-CoA + NADPH + H(+) = octanoyl-CoA + NADP(+)</text>
        <dbReference type="Rhea" id="RHEA:44952"/>
        <dbReference type="ChEBI" id="CHEBI:15378"/>
        <dbReference type="ChEBI" id="CHEBI:57386"/>
        <dbReference type="ChEBI" id="CHEBI:57783"/>
        <dbReference type="ChEBI" id="CHEBI:58349"/>
        <dbReference type="ChEBI" id="CHEBI:62242"/>
    </reaction>
    <physiologicalReaction direction="left-to-right" evidence="20">
        <dbReference type="Rhea" id="RHEA:44953"/>
    </physiologicalReaction>
</comment>
<keyword evidence="22" id="KW-1185">Reference proteome</keyword>
<evidence type="ECO:0000256" key="2">
    <source>
        <dbReference type="ARBA" id="ARBA00005189"/>
    </source>
</evidence>
<name>A0ABT4MNN9_GORRU</name>
<comment type="function">
    <text evidence="11">Participates in chain elongation of fatty acids. Catalyzes the reduction of trans-2-enoyl-CoAs of varying chain lengths from 6:1 to 16:1, having maximum activity with 10:1 CoA. Has no 2,4-dienoyl-CoA reductase activity.</text>
</comment>
<evidence type="ECO:0000256" key="10">
    <source>
        <dbReference type="ARBA" id="ARBA00023160"/>
    </source>
</evidence>
<evidence type="ECO:0000256" key="1">
    <source>
        <dbReference type="ARBA" id="ARBA00004275"/>
    </source>
</evidence>
<comment type="catalytic activity">
    <reaction evidence="17">
        <text>(2E)-hexenoyl-CoA + NADPH + H(+) = hexanoyl-CoA + NADP(+)</text>
        <dbReference type="Rhea" id="RHEA:44956"/>
        <dbReference type="ChEBI" id="CHEBI:15378"/>
        <dbReference type="ChEBI" id="CHEBI:57783"/>
        <dbReference type="ChEBI" id="CHEBI:58349"/>
        <dbReference type="ChEBI" id="CHEBI:62077"/>
        <dbReference type="ChEBI" id="CHEBI:62620"/>
    </reaction>
    <physiologicalReaction direction="left-to-right" evidence="17">
        <dbReference type="Rhea" id="RHEA:44957"/>
    </physiologicalReaction>
</comment>
<evidence type="ECO:0000256" key="17">
    <source>
        <dbReference type="ARBA" id="ARBA00049108"/>
    </source>
</evidence>
<dbReference type="InterPro" id="IPR002347">
    <property type="entry name" value="SDR_fam"/>
</dbReference>
<comment type="catalytic activity">
    <reaction evidence="16">
        <text>(2E)-tetradecenoyl-CoA + NADPH + H(+) = tetradecanoyl-CoA + NADP(+)</text>
        <dbReference type="Rhea" id="RHEA:44968"/>
        <dbReference type="ChEBI" id="CHEBI:15378"/>
        <dbReference type="ChEBI" id="CHEBI:57385"/>
        <dbReference type="ChEBI" id="CHEBI:57783"/>
        <dbReference type="ChEBI" id="CHEBI:58349"/>
        <dbReference type="ChEBI" id="CHEBI:61405"/>
    </reaction>
    <physiologicalReaction direction="left-to-right" evidence="16">
        <dbReference type="Rhea" id="RHEA:44969"/>
    </physiologicalReaction>
</comment>
<keyword evidence="7" id="KW-0560">Oxidoreductase</keyword>
<keyword evidence="5" id="KW-0276">Fatty acid metabolism</keyword>
<organism evidence="21 22">
    <name type="scientific">Gordonia rubripertincta</name>
    <name type="common">Rhodococcus corallinus</name>
    <dbReference type="NCBI Taxonomy" id="36822"/>
    <lineage>
        <taxon>Bacteria</taxon>
        <taxon>Bacillati</taxon>
        <taxon>Actinomycetota</taxon>
        <taxon>Actinomycetes</taxon>
        <taxon>Mycobacteriales</taxon>
        <taxon>Gordoniaceae</taxon>
        <taxon>Gordonia</taxon>
    </lineage>
</organism>
<dbReference type="InterPro" id="IPR036291">
    <property type="entry name" value="NAD(P)-bd_dom_sf"/>
</dbReference>
<keyword evidence="10" id="KW-0275">Fatty acid biosynthesis</keyword>
<comment type="catalytic activity">
    <reaction evidence="15">
        <text>(2E)-dodecenoyl-CoA + NADPH + H(+) = dodecanoyl-CoA + NADP(+)</text>
        <dbReference type="Rhea" id="RHEA:44964"/>
        <dbReference type="ChEBI" id="CHEBI:15378"/>
        <dbReference type="ChEBI" id="CHEBI:57330"/>
        <dbReference type="ChEBI" id="CHEBI:57375"/>
        <dbReference type="ChEBI" id="CHEBI:57783"/>
        <dbReference type="ChEBI" id="CHEBI:58349"/>
    </reaction>
    <physiologicalReaction direction="left-to-right" evidence="15">
        <dbReference type="Rhea" id="RHEA:44965"/>
    </physiologicalReaction>
</comment>
<evidence type="ECO:0000256" key="5">
    <source>
        <dbReference type="ARBA" id="ARBA00022832"/>
    </source>
</evidence>
<dbReference type="EC" id="1.3.1.38" evidence="13"/>
<evidence type="ECO:0000256" key="9">
    <source>
        <dbReference type="ARBA" id="ARBA00023140"/>
    </source>
</evidence>
<comment type="pathway">
    <text evidence="2">Lipid metabolism.</text>
</comment>
<dbReference type="PANTHER" id="PTHR24317:SF7">
    <property type="entry name" value="PEROXISOMAL TRANS-2-ENOYL-COA REDUCTASE"/>
    <property type="match status" value="1"/>
</dbReference>
<evidence type="ECO:0000256" key="20">
    <source>
        <dbReference type="ARBA" id="ARBA00049559"/>
    </source>
</evidence>
<evidence type="ECO:0000256" key="18">
    <source>
        <dbReference type="ARBA" id="ARBA00049251"/>
    </source>
</evidence>
<comment type="subcellular location">
    <subcellularLocation>
        <location evidence="1">Peroxisome</location>
    </subcellularLocation>
</comment>
<keyword evidence="8" id="KW-0443">Lipid metabolism</keyword>
<dbReference type="RefSeq" id="WP_301569101.1">
    <property type="nucleotide sequence ID" value="NZ_JAPWIE010000001.1"/>
</dbReference>
<evidence type="ECO:0000256" key="4">
    <source>
        <dbReference type="ARBA" id="ARBA00022553"/>
    </source>
</evidence>
<evidence type="ECO:0000256" key="14">
    <source>
        <dbReference type="ARBA" id="ARBA00041063"/>
    </source>
</evidence>
<comment type="caution">
    <text evidence="21">The sequence shown here is derived from an EMBL/GenBank/DDBJ whole genome shotgun (WGS) entry which is preliminary data.</text>
</comment>
<dbReference type="InterPro" id="IPR052388">
    <property type="entry name" value="Peroxisomal_t2-enoyl-CoA_red"/>
</dbReference>
<evidence type="ECO:0000313" key="21">
    <source>
        <dbReference type="EMBL" id="MCZ4548610.1"/>
    </source>
</evidence>